<accession>A0A2P8DLR1</accession>
<gene>
    <name evidence="1" type="ORF">CLV63_106221</name>
</gene>
<dbReference type="OrthoDB" id="4243321at2"/>
<dbReference type="Proteomes" id="UP000240542">
    <property type="component" value="Unassembled WGS sequence"/>
</dbReference>
<organism evidence="1 2">
    <name type="scientific">Murinocardiopsis flavida</name>
    <dbReference type="NCBI Taxonomy" id="645275"/>
    <lineage>
        <taxon>Bacteria</taxon>
        <taxon>Bacillati</taxon>
        <taxon>Actinomycetota</taxon>
        <taxon>Actinomycetes</taxon>
        <taxon>Streptosporangiales</taxon>
        <taxon>Nocardiopsidaceae</taxon>
        <taxon>Murinocardiopsis</taxon>
    </lineage>
</organism>
<dbReference type="AlphaFoldDB" id="A0A2P8DLR1"/>
<evidence type="ECO:0000313" key="1">
    <source>
        <dbReference type="EMBL" id="PSK98173.1"/>
    </source>
</evidence>
<name>A0A2P8DLR1_9ACTN</name>
<keyword evidence="2" id="KW-1185">Reference proteome</keyword>
<evidence type="ECO:0000313" key="2">
    <source>
        <dbReference type="Proteomes" id="UP000240542"/>
    </source>
</evidence>
<comment type="caution">
    <text evidence="1">The sequence shown here is derived from an EMBL/GenBank/DDBJ whole genome shotgun (WGS) entry which is preliminary data.</text>
</comment>
<reference evidence="1 2" key="1">
    <citation type="submission" date="2018-03" db="EMBL/GenBank/DDBJ databases">
        <title>Genomic Encyclopedia of Archaeal and Bacterial Type Strains, Phase II (KMG-II): from individual species to whole genera.</title>
        <authorList>
            <person name="Goeker M."/>
        </authorList>
    </citation>
    <scope>NUCLEOTIDE SEQUENCE [LARGE SCALE GENOMIC DNA]</scope>
    <source>
        <strain evidence="1 2">DSM 45312</strain>
    </source>
</reference>
<dbReference type="EMBL" id="PYGA01000006">
    <property type="protein sequence ID" value="PSK98173.1"/>
    <property type="molecule type" value="Genomic_DNA"/>
</dbReference>
<proteinExistence type="predicted"/>
<protein>
    <recommendedName>
        <fullName evidence="3">Insertion element protein</fullName>
    </recommendedName>
</protein>
<evidence type="ECO:0008006" key="3">
    <source>
        <dbReference type="Google" id="ProtNLM"/>
    </source>
</evidence>
<dbReference type="RefSeq" id="WP_106582894.1">
    <property type="nucleotide sequence ID" value="NZ_PYGA01000006.1"/>
</dbReference>
<sequence length="72" mass="7391">MSARAAPFYCPFCGDEDLEPHEGDGAGGEGYAWACGACARVFKVKFVGLRAASLAAVDSATESTATRTGEDA</sequence>